<evidence type="ECO:0000313" key="2">
    <source>
        <dbReference type="EMBL" id="KAF2281769.1"/>
    </source>
</evidence>
<feature type="compositionally biased region" description="Basic and acidic residues" evidence="1">
    <location>
        <begin position="239"/>
        <end position="249"/>
    </location>
</feature>
<feature type="region of interest" description="Disordered" evidence="1">
    <location>
        <begin position="176"/>
        <end position="256"/>
    </location>
</feature>
<reference evidence="2 3" key="1">
    <citation type="journal article" date="2020" name="Mol. Plant">
        <title>The Chromosome-Based Rubber Tree Genome Provides New Insights into Spurge Genome Evolution and Rubber Biosynthesis.</title>
        <authorList>
            <person name="Liu J."/>
            <person name="Shi C."/>
            <person name="Shi C.C."/>
            <person name="Li W."/>
            <person name="Zhang Q.J."/>
            <person name="Zhang Y."/>
            <person name="Li K."/>
            <person name="Lu H.F."/>
            <person name="Shi C."/>
            <person name="Zhu S.T."/>
            <person name="Xiao Z.Y."/>
            <person name="Nan H."/>
            <person name="Yue Y."/>
            <person name="Zhu X.G."/>
            <person name="Wu Y."/>
            <person name="Hong X.N."/>
            <person name="Fan G.Y."/>
            <person name="Tong Y."/>
            <person name="Zhang D."/>
            <person name="Mao C.L."/>
            <person name="Liu Y.L."/>
            <person name="Hao S.J."/>
            <person name="Liu W.Q."/>
            <person name="Lv M.Q."/>
            <person name="Zhang H.B."/>
            <person name="Liu Y."/>
            <person name="Hu-Tang G.R."/>
            <person name="Wang J.P."/>
            <person name="Wang J.H."/>
            <person name="Sun Y.H."/>
            <person name="Ni S.B."/>
            <person name="Chen W.B."/>
            <person name="Zhang X.C."/>
            <person name="Jiao Y.N."/>
            <person name="Eichler E.E."/>
            <person name="Li G.H."/>
            <person name="Liu X."/>
            <person name="Gao L.Z."/>
        </authorList>
    </citation>
    <scope>NUCLEOTIDE SEQUENCE [LARGE SCALE GENOMIC DNA]</scope>
    <source>
        <strain evidence="3">cv. GT1</strain>
        <tissue evidence="2">Leaf</tissue>
    </source>
</reference>
<gene>
    <name evidence="2" type="ORF">GH714_042593</name>
</gene>
<protein>
    <submittedName>
        <fullName evidence="2">Uncharacterized protein</fullName>
    </submittedName>
</protein>
<name>A0A6A6K2Z3_HEVBR</name>
<organism evidence="2 3">
    <name type="scientific">Hevea brasiliensis</name>
    <name type="common">Para rubber tree</name>
    <name type="synonym">Siphonia brasiliensis</name>
    <dbReference type="NCBI Taxonomy" id="3981"/>
    <lineage>
        <taxon>Eukaryota</taxon>
        <taxon>Viridiplantae</taxon>
        <taxon>Streptophyta</taxon>
        <taxon>Embryophyta</taxon>
        <taxon>Tracheophyta</taxon>
        <taxon>Spermatophyta</taxon>
        <taxon>Magnoliopsida</taxon>
        <taxon>eudicotyledons</taxon>
        <taxon>Gunneridae</taxon>
        <taxon>Pentapetalae</taxon>
        <taxon>rosids</taxon>
        <taxon>fabids</taxon>
        <taxon>Malpighiales</taxon>
        <taxon>Euphorbiaceae</taxon>
        <taxon>Crotonoideae</taxon>
        <taxon>Micrandreae</taxon>
        <taxon>Hevea</taxon>
    </lineage>
</organism>
<dbReference type="AlphaFoldDB" id="A0A6A6K2Z3"/>
<evidence type="ECO:0000256" key="1">
    <source>
        <dbReference type="SAM" id="MobiDB-lite"/>
    </source>
</evidence>
<evidence type="ECO:0000313" key="3">
    <source>
        <dbReference type="Proteomes" id="UP000467840"/>
    </source>
</evidence>
<accession>A0A6A6K2Z3</accession>
<keyword evidence="3" id="KW-1185">Reference proteome</keyword>
<comment type="caution">
    <text evidence="2">The sequence shown here is derived from an EMBL/GenBank/DDBJ whole genome shotgun (WGS) entry which is preliminary data.</text>
</comment>
<sequence length="256" mass="27519">MRVTGPKSSDPNQVTSIVVTENHNFIVRGTHNKEVGTLEAEVQYTVTPTIEQDKYTVSDLTVKIKSTDSTDPELTYTSTNTSEVSLPKPEAIRQRRDNKILEVVDMVQELAQSGNGRSAVSGQPTTIPANVKDALKAITDHSDSGCGSIESDALEKLHTNTLVFVENYICIVEGTRKRSTGSGQSTAATGSSSQVQGAPTGTTGGSTTGEGVLHLAQVEAQKVPPPHRQHPEAYSMAPRLDKHNKRELLRVSQKAS</sequence>
<proteinExistence type="predicted"/>
<dbReference type="EMBL" id="JAAGAX010000511">
    <property type="protein sequence ID" value="KAF2281769.1"/>
    <property type="molecule type" value="Genomic_DNA"/>
</dbReference>
<feature type="compositionally biased region" description="Low complexity" evidence="1">
    <location>
        <begin position="180"/>
        <end position="194"/>
    </location>
</feature>
<dbReference type="Proteomes" id="UP000467840">
    <property type="component" value="Unassembled WGS sequence"/>
</dbReference>